<dbReference type="Gene3D" id="1.10.10.10">
    <property type="entry name" value="Winged helix-like DNA-binding domain superfamily/Winged helix DNA-binding domain"/>
    <property type="match status" value="1"/>
</dbReference>
<keyword evidence="5" id="KW-0238">DNA-binding</keyword>
<evidence type="ECO:0000256" key="1">
    <source>
        <dbReference type="ARBA" id="ARBA00007957"/>
    </source>
</evidence>
<dbReference type="Proteomes" id="UP000500938">
    <property type="component" value="Chromosome"/>
</dbReference>
<evidence type="ECO:0000256" key="7">
    <source>
        <dbReference type="PIRSR" id="PIRSR602481-1"/>
    </source>
</evidence>
<protein>
    <submittedName>
        <fullName evidence="9">Transcriptional repressor</fullName>
    </submittedName>
</protein>
<dbReference type="InterPro" id="IPR043135">
    <property type="entry name" value="Fur_C"/>
</dbReference>
<comment type="cofactor">
    <cofactor evidence="7">
        <name>Zn(2+)</name>
        <dbReference type="ChEBI" id="CHEBI:29105"/>
    </cofactor>
    <text evidence="7">Binds 1 zinc ion per subunit.</text>
</comment>
<dbReference type="EMBL" id="CP053085">
    <property type="protein sequence ID" value="QJR37959.1"/>
    <property type="molecule type" value="Genomic_DNA"/>
</dbReference>
<keyword evidence="3 7" id="KW-0862">Zinc</keyword>
<evidence type="ECO:0000313" key="10">
    <source>
        <dbReference type="Proteomes" id="UP000500938"/>
    </source>
</evidence>
<organism evidence="9 10">
    <name type="scientific">Gemmatimonas groenlandica</name>
    <dbReference type="NCBI Taxonomy" id="2732249"/>
    <lineage>
        <taxon>Bacteria</taxon>
        <taxon>Pseudomonadati</taxon>
        <taxon>Gemmatimonadota</taxon>
        <taxon>Gemmatimonadia</taxon>
        <taxon>Gemmatimonadales</taxon>
        <taxon>Gemmatimonadaceae</taxon>
        <taxon>Gemmatimonas</taxon>
    </lineage>
</organism>
<feature type="binding site" evidence="7">
    <location>
        <position position="121"/>
    </location>
    <ligand>
        <name>Zn(2+)</name>
        <dbReference type="ChEBI" id="CHEBI:29105"/>
    </ligand>
</feature>
<feature type="binding site" evidence="7">
    <location>
        <position position="118"/>
    </location>
    <ligand>
        <name>Zn(2+)</name>
        <dbReference type="ChEBI" id="CHEBI:29105"/>
    </ligand>
</feature>
<evidence type="ECO:0000256" key="4">
    <source>
        <dbReference type="ARBA" id="ARBA00023015"/>
    </source>
</evidence>
<sequence>MERNTKQRDAIRQVFEVTPRPLGPTEVLEAGREQMATLGIATVYRTINALVETGWLVPVELPGEAPRYERAGIEHHHHFRCRSCARVFEIHGCPGDLRELTPAGFRLESHDVTLYGQCARCAVS</sequence>
<dbReference type="CDD" id="cd07153">
    <property type="entry name" value="Fur_like"/>
    <property type="match status" value="1"/>
</dbReference>
<dbReference type="PANTHER" id="PTHR33202:SF22">
    <property type="entry name" value="HYDROGEN PEROXIDE SENSITIVE REPRESSOR"/>
    <property type="match status" value="1"/>
</dbReference>
<comment type="cofactor">
    <cofactor evidence="8">
        <name>Mn(2+)</name>
        <dbReference type="ChEBI" id="CHEBI:29035"/>
    </cofactor>
    <cofactor evidence="8">
        <name>Fe(2+)</name>
        <dbReference type="ChEBI" id="CHEBI:29033"/>
    </cofactor>
    <text evidence="8">Binds 1 Mn(2+) or Fe(2+) ion per subunit.</text>
</comment>
<accession>A0A6M4IW75</accession>
<dbReference type="Gene3D" id="3.30.1490.190">
    <property type="match status" value="1"/>
</dbReference>
<evidence type="ECO:0000256" key="2">
    <source>
        <dbReference type="ARBA" id="ARBA00022491"/>
    </source>
</evidence>
<evidence type="ECO:0000256" key="3">
    <source>
        <dbReference type="ARBA" id="ARBA00022833"/>
    </source>
</evidence>
<reference evidence="9 10" key="1">
    <citation type="submission" date="2020-05" db="EMBL/GenBank/DDBJ databases">
        <title>Complete genome sequence of Gemmatimonas greenlandica TET16.</title>
        <authorList>
            <person name="Zeng Y."/>
        </authorList>
    </citation>
    <scope>NUCLEOTIDE SEQUENCE [LARGE SCALE GENOMIC DNA]</scope>
    <source>
        <strain evidence="9 10">TET16</strain>
    </source>
</reference>
<feature type="binding site" evidence="7">
    <location>
        <position position="81"/>
    </location>
    <ligand>
        <name>Zn(2+)</name>
        <dbReference type="ChEBI" id="CHEBI:29105"/>
    </ligand>
</feature>
<dbReference type="KEGG" id="ggr:HKW67_21735"/>
<dbReference type="GO" id="GO:0000976">
    <property type="term" value="F:transcription cis-regulatory region binding"/>
    <property type="evidence" value="ECO:0007669"/>
    <property type="project" value="TreeGrafter"/>
</dbReference>
<keyword evidence="10" id="KW-1185">Reference proteome</keyword>
<dbReference type="AlphaFoldDB" id="A0A6M4IW75"/>
<keyword evidence="4" id="KW-0805">Transcription regulation</keyword>
<keyword evidence="2" id="KW-0678">Repressor</keyword>
<dbReference type="Pfam" id="PF01475">
    <property type="entry name" value="FUR"/>
    <property type="match status" value="1"/>
</dbReference>
<feature type="binding site" evidence="8">
    <location>
        <position position="75"/>
    </location>
    <ligand>
        <name>Fe cation</name>
        <dbReference type="ChEBI" id="CHEBI:24875"/>
    </ligand>
</feature>
<dbReference type="GO" id="GO:0003700">
    <property type="term" value="F:DNA-binding transcription factor activity"/>
    <property type="evidence" value="ECO:0007669"/>
    <property type="project" value="InterPro"/>
</dbReference>
<name>A0A6M4IW75_9BACT</name>
<evidence type="ECO:0000256" key="8">
    <source>
        <dbReference type="PIRSR" id="PIRSR602481-2"/>
    </source>
</evidence>
<evidence type="ECO:0000256" key="5">
    <source>
        <dbReference type="ARBA" id="ARBA00023125"/>
    </source>
</evidence>
<proteinExistence type="inferred from homology"/>
<dbReference type="SUPFAM" id="SSF46785">
    <property type="entry name" value="Winged helix' DNA-binding domain"/>
    <property type="match status" value="1"/>
</dbReference>
<dbReference type="GO" id="GO:0045892">
    <property type="term" value="P:negative regulation of DNA-templated transcription"/>
    <property type="evidence" value="ECO:0007669"/>
    <property type="project" value="TreeGrafter"/>
</dbReference>
<evidence type="ECO:0000313" key="9">
    <source>
        <dbReference type="EMBL" id="QJR37959.1"/>
    </source>
</evidence>
<comment type="similarity">
    <text evidence="1">Belongs to the Fur family.</text>
</comment>
<feature type="binding site" evidence="8">
    <location>
        <position position="110"/>
    </location>
    <ligand>
        <name>Fe cation</name>
        <dbReference type="ChEBI" id="CHEBI:24875"/>
    </ligand>
</feature>
<gene>
    <name evidence="9" type="ORF">HKW67_21735</name>
</gene>
<dbReference type="InterPro" id="IPR002481">
    <property type="entry name" value="FUR"/>
</dbReference>
<keyword evidence="7" id="KW-0479">Metal-binding</keyword>
<keyword evidence="8" id="KW-0408">Iron</keyword>
<keyword evidence="6" id="KW-0804">Transcription</keyword>
<feature type="binding site" evidence="7">
    <location>
        <position position="84"/>
    </location>
    <ligand>
        <name>Zn(2+)</name>
        <dbReference type="ChEBI" id="CHEBI:29105"/>
    </ligand>
</feature>
<dbReference type="GO" id="GO:0008270">
    <property type="term" value="F:zinc ion binding"/>
    <property type="evidence" value="ECO:0007669"/>
    <property type="project" value="TreeGrafter"/>
</dbReference>
<dbReference type="InterPro" id="IPR036390">
    <property type="entry name" value="WH_DNA-bd_sf"/>
</dbReference>
<evidence type="ECO:0000256" key="6">
    <source>
        <dbReference type="ARBA" id="ARBA00023163"/>
    </source>
</evidence>
<dbReference type="PANTHER" id="PTHR33202">
    <property type="entry name" value="ZINC UPTAKE REGULATION PROTEIN"/>
    <property type="match status" value="1"/>
</dbReference>
<dbReference type="RefSeq" id="WP_171227396.1">
    <property type="nucleotide sequence ID" value="NZ_CP053085.1"/>
</dbReference>
<dbReference type="GO" id="GO:1900376">
    <property type="term" value="P:regulation of secondary metabolite biosynthetic process"/>
    <property type="evidence" value="ECO:0007669"/>
    <property type="project" value="TreeGrafter"/>
</dbReference>
<dbReference type="InterPro" id="IPR036388">
    <property type="entry name" value="WH-like_DNA-bd_sf"/>
</dbReference>